<comment type="caution">
    <text evidence="1">The sequence shown here is derived from an EMBL/GenBank/DDBJ whole genome shotgun (WGS) entry which is preliminary data.</text>
</comment>
<dbReference type="Proteomes" id="UP001356427">
    <property type="component" value="Unassembled WGS sequence"/>
</dbReference>
<keyword evidence="2" id="KW-1185">Reference proteome</keyword>
<gene>
    <name evidence="1" type="ORF">J4Q44_G00284920</name>
</gene>
<proteinExistence type="predicted"/>
<dbReference type="AlphaFoldDB" id="A0AAN8QD14"/>
<organism evidence="1 2">
    <name type="scientific">Coregonus suidteri</name>
    <dbReference type="NCBI Taxonomy" id="861788"/>
    <lineage>
        <taxon>Eukaryota</taxon>
        <taxon>Metazoa</taxon>
        <taxon>Chordata</taxon>
        <taxon>Craniata</taxon>
        <taxon>Vertebrata</taxon>
        <taxon>Euteleostomi</taxon>
        <taxon>Actinopterygii</taxon>
        <taxon>Neopterygii</taxon>
        <taxon>Teleostei</taxon>
        <taxon>Protacanthopterygii</taxon>
        <taxon>Salmoniformes</taxon>
        <taxon>Salmonidae</taxon>
        <taxon>Coregoninae</taxon>
        <taxon>Coregonus</taxon>
    </lineage>
</organism>
<protein>
    <submittedName>
        <fullName evidence="1">Uncharacterized protein</fullName>
    </submittedName>
</protein>
<evidence type="ECO:0000313" key="1">
    <source>
        <dbReference type="EMBL" id="KAK6300394.1"/>
    </source>
</evidence>
<name>A0AAN8QD14_9TELE</name>
<evidence type="ECO:0000313" key="2">
    <source>
        <dbReference type="Proteomes" id="UP001356427"/>
    </source>
</evidence>
<sequence length="108" mass="12942">MVGAIDVIRGSVTRGPWLITVNDNRGIMKWQMVFALQQRTMWMEIFQISSKNFQHLNMYGDEKMDWADQEMGVTCFQEEEHSEEMDWITSRNPNFCIWREREDDEDSL</sequence>
<dbReference type="EMBL" id="JAGTTL010000027">
    <property type="protein sequence ID" value="KAK6300394.1"/>
    <property type="molecule type" value="Genomic_DNA"/>
</dbReference>
<reference evidence="1 2" key="1">
    <citation type="submission" date="2021-04" db="EMBL/GenBank/DDBJ databases">
        <authorList>
            <person name="De Guttry C."/>
            <person name="Zahm M."/>
            <person name="Klopp C."/>
            <person name="Cabau C."/>
            <person name="Louis A."/>
            <person name="Berthelot C."/>
            <person name="Parey E."/>
            <person name="Roest Crollius H."/>
            <person name="Montfort J."/>
            <person name="Robinson-Rechavi M."/>
            <person name="Bucao C."/>
            <person name="Bouchez O."/>
            <person name="Gislard M."/>
            <person name="Lluch J."/>
            <person name="Milhes M."/>
            <person name="Lampietro C."/>
            <person name="Lopez Roques C."/>
            <person name="Donnadieu C."/>
            <person name="Braasch I."/>
            <person name="Desvignes T."/>
            <person name="Postlethwait J."/>
            <person name="Bobe J."/>
            <person name="Wedekind C."/>
            <person name="Guiguen Y."/>
        </authorList>
    </citation>
    <scope>NUCLEOTIDE SEQUENCE [LARGE SCALE GENOMIC DNA]</scope>
    <source>
        <strain evidence="1">Cs_M1</strain>
        <tissue evidence="1">Blood</tissue>
    </source>
</reference>
<accession>A0AAN8QD14</accession>